<proteinExistence type="predicted"/>
<reference evidence="2 3" key="1">
    <citation type="journal article" date="2018" name="Mol. Biol. Evol.">
        <title>Broad Genomic Sampling Reveals a Smut Pathogenic Ancestry of the Fungal Clade Ustilaginomycotina.</title>
        <authorList>
            <person name="Kijpornyongpan T."/>
            <person name="Mondo S.J."/>
            <person name="Barry K."/>
            <person name="Sandor L."/>
            <person name="Lee J."/>
            <person name="Lipzen A."/>
            <person name="Pangilinan J."/>
            <person name="LaButti K."/>
            <person name="Hainaut M."/>
            <person name="Henrissat B."/>
            <person name="Grigoriev I.V."/>
            <person name="Spatafora J.W."/>
            <person name="Aime M.C."/>
        </authorList>
    </citation>
    <scope>NUCLEOTIDE SEQUENCE [LARGE SCALE GENOMIC DNA]</scope>
    <source>
        <strain evidence="2 3">MCA 4186</strain>
    </source>
</reference>
<feature type="region of interest" description="Disordered" evidence="1">
    <location>
        <begin position="221"/>
        <end position="355"/>
    </location>
</feature>
<gene>
    <name evidence="2" type="ORF">FA09DRAFT_57989</name>
</gene>
<organism evidence="2 3">
    <name type="scientific">Tilletiopsis washingtonensis</name>
    <dbReference type="NCBI Taxonomy" id="58919"/>
    <lineage>
        <taxon>Eukaryota</taxon>
        <taxon>Fungi</taxon>
        <taxon>Dikarya</taxon>
        <taxon>Basidiomycota</taxon>
        <taxon>Ustilaginomycotina</taxon>
        <taxon>Exobasidiomycetes</taxon>
        <taxon>Entylomatales</taxon>
        <taxon>Entylomatales incertae sedis</taxon>
        <taxon>Tilletiopsis</taxon>
    </lineage>
</organism>
<dbReference type="EMBL" id="KZ819296">
    <property type="protein sequence ID" value="PWN97025.1"/>
    <property type="molecule type" value="Genomic_DNA"/>
</dbReference>
<name>A0A316Z9T9_9BASI</name>
<feature type="compositionally biased region" description="Low complexity" evidence="1">
    <location>
        <begin position="151"/>
        <end position="164"/>
    </location>
</feature>
<evidence type="ECO:0008006" key="4">
    <source>
        <dbReference type="Google" id="ProtNLM"/>
    </source>
</evidence>
<protein>
    <recommendedName>
        <fullName evidence="4">Sld7 C-terminal domain-containing protein</fullName>
    </recommendedName>
</protein>
<feature type="compositionally biased region" description="Low complexity" evidence="1">
    <location>
        <begin position="256"/>
        <end position="282"/>
    </location>
</feature>
<feature type="compositionally biased region" description="Pro residues" evidence="1">
    <location>
        <begin position="7"/>
        <end position="27"/>
    </location>
</feature>
<dbReference type="AlphaFoldDB" id="A0A316Z9T9"/>
<dbReference type="GeneID" id="37273273"/>
<evidence type="ECO:0000313" key="3">
    <source>
        <dbReference type="Proteomes" id="UP000245946"/>
    </source>
</evidence>
<evidence type="ECO:0000313" key="2">
    <source>
        <dbReference type="EMBL" id="PWN97025.1"/>
    </source>
</evidence>
<dbReference type="OrthoDB" id="2547149at2759"/>
<accession>A0A316Z9T9</accession>
<keyword evidence="3" id="KW-1185">Reference proteome</keyword>
<feature type="region of interest" description="Disordered" evidence="1">
    <location>
        <begin position="478"/>
        <end position="512"/>
    </location>
</feature>
<dbReference type="Proteomes" id="UP000245946">
    <property type="component" value="Unassembled WGS sequence"/>
</dbReference>
<feature type="region of interest" description="Disordered" evidence="1">
    <location>
        <begin position="1"/>
        <end position="28"/>
    </location>
</feature>
<feature type="compositionally biased region" description="Basic and acidic residues" evidence="1">
    <location>
        <begin position="225"/>
        <end position="234"/>
    </location>
</feature>
<feature type="region of interest" description="Disordered" evidence="1">
    <location>
        <begin position="145"/>
        <end position="190"/>
    </location>
</feature>
<evidence type="ECO:0000256" key="1">
    <source>
        <dbReference type="SAM" id="MobiDB-lite"/>
    </source>
</evidence>
<sequence>MLAQPVRPAPSPEPPPPPPGSAQPTPPRARLLWRGELQLSDGSALPGVCFVSRRSPVFAAAGVSPEQELCLALEMLRHRPLVLRAAAAVLAPQQQRVGFSGSGDVRMYVDPRCLSTVAWFERHWCQEPSEAANDGSRIFELSLDTLHDASGPPGQAGAPAPEADGSQREASQADDPFSAAYKPSTSSATRTAALPGGLQLAICARPGVDSDAGKVKMIVGRTVVRRPERSERPSSRPGDPAPRTSILPAVPQPRRASTASGAVPAVGSAAKAAPPASRALSKTAMLRKSASTPNVMGLASVKEEERPLGLASPPPPSRAETSASPSKRGGNHTPGRRGEKRARPSSAASGSGGMLQARIKRERSASIFSPATDTFDLPSVSGASSDVPDGAKAVNAIEQRNKAAVKKLVHHQLLGRGYEKRDEAYLACYNVTCAGTCTALRDHLHLRPIDRAHAASLVTAHLAMYLAPLAAPLIPTPSMPRPPAAPLAAPADTSDLSFPSEAFEATTSPPSD</sequence>
<dbReference type="RefSeq" id="XP_025597304.1">
    <property type="nucleotide sequence ID" value="XM_025745729.1"/>
</dbReference>